<accession>A0ABS4F0D8</accession>
<dbReference type="RefSeq" id="WP_209796617.1">
    <property type="nucleotide sequence ID" value="NZ_JAGGJZ010000003.1"/>
</dbReference>
<feature type="compositionally biased region" description="Basic and acidic residues" evidence="9">
    <location>
        <begin position="19"/>
        <end position="34"/>
    </location>
</feature>
<evidence type="ECO:0000256" key="5">
    <source>
        <dbReference type="ARBA" id="ARBA00022989"/>
    </source>
</evidence>
<organism evidence="11 12">
    <name type="scientific">Clostridium moniliforme</name>
    <dbReference type="NCBI Taxonomy" id="39489"/>
    <lineage>
        <taxon>Bacteria</taxon>
        <taxon>Bacillati</taxon>
        <taxon>Bacillota</taxon>
        <taxon>Clostridia</taxon>
        <taxon>Eubacteriales</taxon>
        <taxon>Clostridiaceae</taxon>
        <taxon>Clostridium</taxon>
    </lineage>
</organism>
<dbReference type="Proteomes" id="UP000783390">
    <property type="component" value="Unassembled WGS sequence"/>
</dbReference>
<keyword evidence="12" id="KW-1185">Reference proteome</keyword>
<keyword evidence="5 10" id="KW-1133">Transmembrane helix</keyword>
<evidence type="ECO:0000256" key="1">
    <source>
        <dbReference type="ARBA" id="ARBA00004401"/>
    </source>
</evidence>
<keyword evidence="3 11" id="KW-0132">Cell division</keyword>
<keyword evidence="2" id="KW-1003">Cell membrane</keyword>
<name>A0ABS4F0D8_9CLOT</name>
<feature type="compositionally biased region" description="Basic residues" evidence="9">
    <location>
        <begin position="35"/>
        <end position="44"/>
    </location>
</feature>
<feature type="transmembrane region" description="Helical" evidence="10">
    <location>
        <begin position="51"/>
        <end position="68"/>
    </location>
</feature>
<sequence>MIVKEVDYIRGNTVNAPQRKYDDIRKDKSSEEAKKRKNKLLKEKKKKTRNGALQIALVIFVLGVLTIWRDTKVYNLQTQIGTLNNEIKMINSENEALKVDLLKNSSLKNIESSAKKKLGMISPVDAKKVDVDLSKDYLAGIGK</sequence>
<comment type="caution">
    <text evidence="11">The sequence shown here is derived from an EMBL/GenBank/DDBJ whole genome shotgun (WGS) entry which is preliminary data.</text>
</comment>
<reference evidence="11 12" key="1">
    <citation type="submission" date="2021-03" db="EMBL/GenBank/DDBJ databases">
        <title>Genomic Encyclopedia of Type Strains, Phase IV (KMG-IV): sequencing the most valuable type-strain genomes for metagenomic binning, comparative biology and taxonomic classification.</title>
        <authorList>
            <person name="Goeker M."/>
        </authorList>
    </citation>
    <scope>NUCLEOTIDE SEQUENCE [LARGE SCALE GENOMIC DNA]</scope>
    <source>
        <strain evidence="11 12">DSM 3984</strain>
    </source>
</reference>
<feature type="region of interest" description="Disordered" evidence="9">
    <location>
        <begin position="19"/>
        <end position="44"/>
    </location>
</feature>
<evidence type="ECO:0000256" key="7">
    <source>
        <dbReference type="ARBA" id="ARBA00023306"/>
    </source>
</evidence>
<protein>
    <recommendedName>
        <fullName evidence="8">Cell division protein FtsL</fullName>
    </recommendedName>
</protein>
<dbReference type="NCBIfam" id="TIGR02209">
    <property type="entry name" value="ftsL_broad"/>
    <property type="match status" value="1"/>
</dbReference>
<evidence type="ECO:0000256" key="9">
    <source>
        <dbReference type="SAM" id="MobiDB-lite"/>
    </source>
</evidence>
<evidence type="ECO:0000256" key="8">
    <source>
        <dbReference type="NCBIfam" id="TIGR02209"/>
    </source>
</evidence>
<evidence type="ECO:0000256" key="4">
    <source>
        <dbReference type="ARBA" id="ARBA00022692"/>
    </source>
</evidence>
<keyword evidence="6 10" id="KW-0472">Membrane</keyword>
<evidence type="ECO:0000256" key="2">
    <source>
        <dbReference type="ARBA" id="ARBA00022475"/>
    </source>
</evidence>
<evidence type="ECO:0000256" key="6">
    <source>
        <dbReference type="ARBA" id="ARBA00023136"/>
    </source>
</evidence>
<proteinExistence type="predicted"/>
<keyword evidence="4 10" id="KW-0812">Transmembrane</keyword>
<dbReference type="EMBL" id="JAGGJZ010000003">
    <property type="protein sequence ID" value="MBP1889718.1"/>
    <property type="molecule type" value="Genomic_DNA"/>
</dbReference>
<evidence type="ECO:0000313" key="12">
    <source>
        <dbReference type="Proteomes" id="UP000783390"/>
    </source>
</evidence>
<evidence type="ECO:0000256" key="3">
    <source>
        <dbReference type="ARBA" id="ARBA00022618"/>
    </source>
</evidence>
<evidence type="ECO:0000313" key="11">
    <source>
        <dbReference type="EMBL" id="MBP1889718.1"/>
    </source>
</evidence>
<evidence type="ECO:0000256" key="10">
    <source>
        <dbReference type="SAM" id="Phobius"/>
    </source>
</evidence>
<keyword evidence="7" id="KW-0131">Cell cycle</keyword>
<comment type="subcellular location">
    <subcellularLocation>
        <location evidence="1">Cell membrane</location>
        <topology evidence="1">Single-pass type II membrane protein</topology>
    </subcellularLocation>
</comment>
<gene>
    <name evidence="11" type="ORF">J2Z53_001301</name>
</gene>
<dbReference type="InterPro" id="IPR011922">
    <property type="entry name" value="Cell_div_FtsL"/>
</dbReference>
<dbReference type="GO" id="GO:0051301">
    <property type="term" value="P:cell division"/>
    <property type="evidence" value="ECO:0007669"/>
    <property type="project" value="UniProtKB-KW"/>
</dbReference>